<keyword evidence="2" id="KW-1185">Reference proteome</keyword>
<evidence type="ECO:0000313" key="1">
    <source>
        <dbReference type="EMBL" id="KAG5602467.1"/>
    </source>
</evidence>
<protein>
    <submittedName>
        <fullName evidence="1">Uncharacterized protein</fullName>
    </submittedName>
</protein>
<sequence length="154" mass="17518">MQLDQKAEGEGTIEDILLLNSNEHGTDTSTENEIFSWVQQNIIRLSKEFGGLNDPSKRLQIKNMMNTWRADVYCFRVSKINGDISGIVKDLWANKKVKYAQLEARGTRGGIIILWDSSIWEGEVCEVRVYNITCKFTGKAQDLGWHFSGVYAPK</sequence>
<dbReference type="OrthoDB" id="498125at2759"/>
<comment type="caution">
    <text evidence="1">The sequence shown here is derived from an EMBL/GenBank/DDBJ whole genome shotgun (WGS) entry which is preliminary data.</text>
</comment>
<gene>
    <name evidence="1" type="ORF">H5410_033837</name>
</gene>
<dbReference type="Proteomes" id="UP000824120">
    <property type="component" value="Chromosome 6"/>
</dbReference>
<evidence type="ECO:0000313" key="2">
    <source>
        <dbReference type="Proteomes" id="UP000824120"/>
    </source>
</evidence>
<organism evidence="1 2">
    <name type="scientific">Solanum commersonii</name>
    <name type="common">Commerson's wild potato</name>
    <name type="synonym">Commerson's nightshade</name>
    <dbReference type="NCBI Taxonomy" id="4109"/>
    <lineage>
        <taxon>Eukaryota</taxon>
        <taxon>Viridiplantae</taxon>
        <taxon>Streptophyta</taxon>
        <taxon>Embryophyta</taxon>
        <taxon>Tracheophyta</taxon>
        <taxon>Spermatophyta</taxon>
        <taxon>Magnoliopsida</taxon>
        <taxon>eudicotyledons</taxon>
        <taxon>Gunneridae</taxon>
        <taxon>Pentapetalae</taxon>
        <taxon>asterids</taxon>
        <taxon>lamiids</taxon>
        <taxon>Solanales</taxon>
        <taxon>Solanaceae</taxon>
        <taxon>Solanoideae</taxon>
        <taxon>Solaneae</taxon>
        <taxon>Solanum</taxon>
    </lineage>
</organism>
<proteinExistence type="predicted"/>
<dbReference type="AlphaFoldDB" id="A0A9J5YNY7"/>
<reference evidence="1 2" key="1">
    <citation type="submission" date="2020-09" db="EMBL/GenBank/DDBJ databases">
        <title>De no assembly of potato wild relative species, Solanum commersonii.</title>
        <authorList>
            <person name="Cho K."/>
        </authorList>
    </citation>
    <scope>NUCLEOTIDE SEQUENCE [LARGE SCALE GENOMIC DNA]</scope>
    <source>
        <strain evidence="1">LZ3.2</strain>
        <tissue evidence="1">Leaf</tissue>
    </source>
</reference>
<dbReference type="EMBL" id="JACXVP010000006">
    <property type="protein sequence ID" value="KAG5602467.1"/>
    <property type="molecule type" value="Genomic_DNA"/>
</dbReference>
<name>A0A9J5YNY7_SOLCO</name>
<accession>A0A9J5YNY7</accession>